<dbReference type="RefSeq" id="WP_281816350.1">
    <property type="nucleotide sequence ID" value="NZ_BRLB01000008.1"/>
</dbReference>
<comment type="caution">
    <text evidence="1">The sequence shown here is derived from an EMBL/GenBank/DDBJ whole genome shotgun (WGS) entry which is preliminary data.</text>
</comment>
<dbReference type="InterPro" id="IPR023214">
    <property type="entry name" value="HAD_sf"/>
</dbReference>
<dbReference type="Pfam" id="PF08282">
    <property type="entry name" value="Hydrolase_3"/>
    <property type="match status" value="1"/>
</dbReference>
<dbReference type="PANTHER" id="PTHR10000:SF8">
    <property type="entry name" value="HAD SUPERFAMILY HYDROLASE-LIKE, TYPE 3"/>
    <property type="match status" value="1"/>
</dbReference>
<dbReference type="Proteomes" id="UP001144256">
    <property type="component" value="Unassembled WGS sequence"/>
</dbReference>
<protein>
    <submittedName>
        <fullName evidence="1">Haloacid dehalogenase</fullName>
    </submittedName>
</protein>
<dbReference type="InterPro" id="IPR000150">
    <property type="entry name" value="Cof"/>
</dbReference>
<dbReference type="Gene3D" id="3.40.50.1000">
    <property type="entry name" value="HAD superfamily/HAD-like"/>
    <property type="match status" value="1"/>
</dbReference>
<reference evidence="1" key="1">
    <citation type="submission" date="2022-06" db="EMBL/GenBank/DDBJ databases">
        <title>Vallitalea longa sp. nov., an anaerobic bacterium isolated from marine sediment.</title>
        <authorList>
            <person name="Hirano S."/>
            <person name="Terahara T."/>
            <person name="Mori K."/>
            <person name="Hamada M."/>
            <person name="Matsumoto R."/>
            <person name="Kobayashi T."/>
        </authorList>
    </citation>
    <scope>NUCLEOTIDE SEQUENCE</scope>
    <source>
        <strain evidence="1">SH18-1</strain>
    </source>
</reference>
<dbReference type="SUPFAM" id="SSF56784">
    <property type="entry name" value="HAD-like"/>
    <property type="match status" value="1"/>
</dbReference>
<dbReference type="SFLD" id="SFLDS00003">
    <property type="entry name" value="Haloacid_Dehalogenase"/>
    <property type="match status" value="1"/>
</dbReference>
<dbReference type="EMBL" id="BRLB01000008">
    <property type="protein sequence ID" value="GKX30300.1"/>
    <property type="molecule type" value="Genomic_DNA"/>
</dbReference>
<keyword evidence="2" id="KW-1185">Reference proteome</keyword>
<accession>A0A9W6DF82</accession>
<dbReference type="PANTHER" id="PTHR10000">
    <property type="entry name" value="PHOSPHOSERINE PHOSPHATASE"/>
    <property type="match status" value="1"/>
</dbReference>
<dbReference type="InterPro" id="IPR036412">
    <property type="entry name" value="HAD-like_sf"/>
</dbReference>
<dbReference type="NCBIfam" id="TIGR00099">
    <property type="entry name" value="Cof-subfamily"/>
    <property type="match status" value="1"/>
</dbReference>
<dbReference type="GO" id="GO:0000287">
    <property type="term" value="F:magnesium ion binding"/>
    <property type="evidence" value="ECO:0007669"/>
    <property type="project" value="TreeGrafter"/>
</dbReference>
<evidence type="ECO:0000313" key="1">
    <source>
        <dbReference type="EMBL" id="GKX30300.1"/>
    </source>
</evidence>
<dbReference type="SFLD" id="SFLDG01144">
    <property type="entry name" value="C2.B.4:_PGP_Like"/>
    <property type="match status" value="1"/>
</dbReference>
<dbReference type="Gene3D" id="3.30.1240.10">
    <property type="match status" value="1"/>
</dbReference>
<dbReference type="NCBIfam" id="TIGR01484">
    <property type="entry name" value="HAD-SF-IIB"/>
    <property type="match status" value="1"/>
</dbReference>
<name>A0A9W6DF82_9FIRM</name>
<dbReference type="GO" id="GO:0005829">
    <property type="term" value="C:cytosol"/>
    <property type="evidence" value="ECO:0007669"/>
    <property type="project" value="TreeGrafter"/>
</dbReference>
<dbReference type="GO" id="GO:0016791">
    <property type="term" value="F:phosphatase activity"/>
    <property type="evidence" value="ECO:0007669"/>
    <property type="project" value="TreeGrafter"/>
</dbReference>
<dbReference type="SFLD" id="SFLDG01140">
    <property type="entry name" value="C2.B:_Phosphomannomutase_and_P"/>
    <property type="match status" value="1"/>
</dbReference>
<sequence length="268" mass="30619">MRYKMLVLDMDDTLLGDDLLISADNVKALEEANKKDIIITICSGRASNSILKIIKKLDIANDNDYYISYNGAVINDLKGKNIFYEPVPTDIIHNLIDIGREYGVDIQLYNRDGVIVEQVTPRTKAYRGLSNIPITVVEDLKDYDKSIKILFNYDDIEHLEKMQKHIIDLYDDKVNVFFSKPTYLEVLNKNANKGVALEYLSKYLHINREEIIAIGDSFNDKYMIEYAGMGVAICNARKEIKEIANYVTKCNNNESGVAEVINKFILNK</sequence>
<dbReference type="AlphaFoldDB" id="A0A9W6DF82"/>
<dbReference type="CDD" id="cd07516">
    <property type="entry name" value="HAD_Pase"/>
    <property type="match status" value="1"/>
</dbReference>
<proteinExistence type="predicted"/>
<evidence type="ECO:0000313" key="2">
    <source>
        <dbReference type="Proteomes" id="UP001144256"/>
    </source>
</evidence>
<dbReference type="InterPro" id="IPR006379">
    <property type="entry name" value="HAD-SF_hydro_IIB"/>
</dbReference>
<gene>
    <name evidence="1" type="ORF">SH1V18_27800</name>
</gene>
<organism evidence="1 2">
    <name type="scientific">Vallitalea longa</name>
    <dbReference type="NCBI Taxonomy" id="2936439"/>
    <lineage>
        <taxon>Bacteria</taxon>
        <taxon>Bacillati</taxon>
        <taxon>Bacillota</taxon>
        <taxon>Clostridia</taxon>
        <taxon>Lachnospirales</taxon>
        <taxon>Vallitaleaceae</taxon>
        <taxon>Vallitalea</taxon>
    </lineage>
</organism>